<organism evidence="7 8">
    <name type="scientific">Sporolactobacillus shoreicorticis</name>
    <dbReference type="NCBI Taxonomy" id="1923877"/>
    <lineage>
        <taxon>Bacteria</taxon>
        <taxon>Bacillati</taxon>
        <taxon>Bacillota</taxon>
        <taxon>Bacilli</taxon>
        <taxon>Bacillales</taxon>
        <taxon>Sporolactobacillaceae</taxon>
        <taxon>Sporolactobacillus</taxon>
    </lineage>
</organism>
<keyword evidence="4 6" id="KW-1133">Transmembrane helix</keyword>
<reference evidence="8" key="1">
    <citation type="journal article" date="2019" name="Int. J. Syst. Evol. Microbiol.">
        <title>The Global Catalogue of Microorganisms (GCM) 10K type strain sequencing project: providing services to taxonomists for standard genome sequencing and annotation.</title>
        <authorList>
            <consortium name="The Broad Institute Genomics Platform"/>
            <consortium name="The Broad Institute Genome Sequencing Center for Infectious Disease"/>
            <person name="Wu L."/>
            <person name="Ma J."/>
        </authorList>
    </citation>
    <scope>NUCLEOTIDE SEQUENCE [LARGE SCALE GENOMIC DNA]</scope>
    <source>
        <strain evidence="8">TISTR 2466</strain>
    </source>
</reference>
<accession>A0ABW5RXG6</accession>
<protein>
    <submittedName>
        <fullName evidence="7">Sporulation integral membrane protein YtvI</fullName>
    </submittedName>
</protein>
<dbReference type="InterPro" id="IPR014227">
    <property type="entry name" value="YtvI-like"/>
</dbReference>
<evidence type="ECO:0000256" key="2">
    <source>
        <dbReference type="ARBA" id="ARBA00009773"/>
    </source>
</evidence>
<proteinExistence type="inferred from homology"/>
<sequence length="379" mass="41960">MNSRESQPFIAGLFIILRALVVAASAAAAVAALMLAFRYALPFLIACALAFLINPIVVFIERKTRLPRGAASFVVLFLFFSLTIGTLLFFAIVLIKGVSSFSRSVPDEVQVLIGDIQTFFFSNLLPSWEQAMHIFSGLPGVQQKAIQLNVESMAGALVGMLHDLAGQLLANLTQFVTTIPDTIISAIFIFLASFFLSKDSERINNHFHAFCAHSPIGRPIDRVLTELKKTCIGFVRAQFLLVFMTVVLVYAGLLILRVPHPLTIALITGIVDLIPYLGTGAIFIPWILYQFFTHHYFFTISLTSLYIASIIQRQLMEPKILSVNIGIDPLASLVSIYFGFRWIGIAGIVIGPLVLVVIKTLYHTGTWQSIWYYILGKKA</sequence>
<feature type="transmembrane region" description="Helical" evidence="6">
    <location>
        <begin position="336"/>
        <end position="358"/>
    </location>
</feature>
<comment type="caution">
    <text evidence="7">The sequence shown here is derived from an EMBL/GenBank/DDBJ whole genome shotgun (WGS) entry which is preliminary data.</text>
</comment>
<dbReference type="NCBIfam" id="TIGR02872">
    <property type="entry name" value="spore_ytvI"/>
    <property type="match status" value="1"/>
</dbReference>
<feature type="transmembrane region" description="Helical" evidence="6">
    <location>
        <begin position="262"/>
        <end position="289"/>
    </location>
</feature>
<evidence type="ECO:0000256" key="1">
    <source>
        <dbReference type="ARBA" id="ARBA00004141"/>
    </source>
</evidence>
<feature type="transmembrane region" description="Helical" evidence="6">
    <location>
        <begin position="296"/>
        <end position="316"/>
    </location>
</feature>
<evidence type="ECO:0000256" key="4">
    <source>
        <dbReference type="ARBA" id="ARBA00022989"/>
    </source>
</evidence>
<evidence type="ECO:0000256" key="3">
    <source>
        <dbReference type="ARBA" id="ARBA00022692"/>
    </source>
</evidence>
<keyword evidence="5 6" id="KW-0472">Membrane</keyword>
<feature type="transmembrane region" description="Helical" evidence="6">
    <location>
        <begin position="72"/>
        <end position="95"/>
    </location>
</feature>
<dbReference type="RefSeq" id="WP_253058834.1">
    <property type="nucleotide sequence ID" value="NZ_JAMXWM010000003.1"/>
</dbReference>
<dbReference type="PANTHER" id="PTHR21716:SF68">
    <property type="entry name" value="TRANSPORT PROTEIN YTVI-RELATED"/>
    <property type="match status" value="1"/>
</dbReference>
<comment type="similarity">
    <text evidence="2">Belongs to the autoinducer-2 exporter (AI-2E) (TC 2.A.86) family.</text>
</comment>
<evidence type="ECO:0000313" key="7">
    <source>
        <dbReference type="EMBL" id="MFD2692166.1"/>
    </source>
</evidence>
<dbReference type="Proteomes" id="UP001597399">
    <property type="component" value="Unassembled WGS sequence"/>
</dbReference>
<dbReference type="InterPro" id="IPR002549">
    <property type="entry name" value="AI-2E-like"/>
</dbReference>
<feature type="transmembrane region" description="Helical" evidence="6">
    <location>
        <begin position="237"/>
        <end position="256"/>
    </location>
</feature>
<evidence type="ECO:0000256" key="6">
    <source>
        <dbReference type="SAM" id="Phobius"/>
    </source>
</evidence>
<name>A0ABW5RXG6_9BACL</name>
<keyword evidence="8" id="KW-1185">Reference proteome</keyword>
<dbReference type="PANTHER" id="PTHR21716">
    <property type="entry name" value="TRANSMEMBRANE PROTEIN"/>
    <property type="match status" value="1"/>
</dbReference>
<feature type="transmembrane region" description="Helical" evidence="6">
    <location>
        <begin position="175"/>
        <end position="196"/>
    </location>
</feature>
<dbReference type="EMBL" id="JBHUMQ010000001">
    <property type="protein sequence ID" value="MFD2692166.1"/>
    <property type="molecule type" value="Genomic_DNA"/>
</dbReference>
<evidence type="ECO:0000256" key="5">
    <source>
        <dbReference type="ARBA" id="ARBA00023136"/>
    </source>
</evidence>
<comment type="subcellular location">
    <subcellularLocation>
        <location evidence="1">Membrane</location>
        <topology evidence="1">Multi-pass membrane protein</topology>
    </subcellularLocation>
</comment>
<evidence type="ECO:0000313" key="8">
    <source>
        <dbReference type="Proteomes" id="UP001597399"/>
    </source>
</evidence>
<keyword evidence="3 6" id="KW-0812">Transmembrane</keyword>
<dbReference type="Pfam" id="PF01594">
    <property type="entry name" value="AI-2E_transport"/>
    <property type="match status" value="1"/>
</dbReference>
<gene>
    <name evidence="7" type="primary">ytvI</name>
    <name evidence="7" type="ORF">ACFSUE_00695</name>
</gene>
<feature type="transmembrane region" description="Helical" evidence="6">
    <location>
        <begin position="39"/>
        <end position="60"/>
    </location>
</feature>
<feature type="transmembrane region" description="Helical" evidence="6">
    <location>
        <begin position="12"/>
        <end position="33"/>
    </location>
</feature>